<feature type="binding site" evidence="9">
    <location>
        <position position="223"/>
    </location>
    <ligand>
        <name>1-deoxy-D-xylulose 5-phosphate</name>
        <dbReference type="ChEBI" id="CHEBI:57792"/>
    </ligand>
</feature>
<dbReference type="InterPro" id="IPR003821">
    <property type="entry name" value="DXP_reductoisomerase"/>
</dbReference>
<keyword evidence="5 9" id="KW-0560">Oxidoreductase</keyword>
<evidence type="ECO:0000259" key="11">
    <source>
        <dbReference type="Pfam" id="PF08436"/>
    </source>
</evidence>
<dbReference type="Pfam" id="PF08436">
    <property type="entry name" value="DXP_redisom_C"/>
    <property type="match status" value="1"/>
</dbReference>
<feature type="binding site" evidence="9">
    <location>
        <position position="242"/>
    </location>
    <ligand>
        <name>1-deoxy-D-xylulose 5-phosphate</name>
        <dbReference type="ChEBI" id="CHEBI:57792"/>
    </ligand>
</feature>
<evidence type="ECO:0000259" key="10">
    <source>
        <dbReference type="Pfam" id="PF02670"/>
    </source>
</evidence>
<feature type="binding site" evidence="9">
    <location>
        <position position="151"/>
    </location>
    <ligand>
        <name>NADPH</name>
        <dbReference type="ChEBI" id="CHEBI:57783"/>
    </ligand>
</feature>
<dbReference type="PANTHER" id="PTHR30525">
    <property type="entry name" value="1-DEOXY-D-XYLULOSE 5-PHOSPHATE REDUCTOISOMERASE"/>
    <property type="match status" value="1"/>
</dbReference>
<dbReference type="GO" id="GO:0051484">
    <property type="term" value="P:isopentenyl diphosphate biosynthetic process, methylerythritol 4-phosphate pathway involved in terpenoid biosynthetic process"/>
    <property type="evidence" value="ECO:0007669"/>
    <property type="project" value="TreeGrafter"/>
</dbReference>
<feature type="binding site" evidence="9">
    <location>
        <position position="175"/>
    </location>
    <ligand>
        <name>Mn(2+)</name>
        <dbReference type="ChEBI" id="CHEBI:29035"/>
    </ligand>
</feature>
<dbReference type="STRING" id="476652.DEAC_c34070"/>
<feature type="domain" description="1-deoxy-D-xylulose 5-phosphate reductoisomerase C-terminal" evidence="11">
    <location>
        <begin position="171"/>
        <end position="253"/>
    </location>
</feature>
<evidence type="ECO:0000259" key="12">
    <source>
        <dbReference type="Pfam" id="PF13288"/>
    </source>
</evidence>
<feature type="binding site" evidence="9">
    <location>
        <position position="177"/>
    </location>
    <ligand>
        <name>Mn(2+)</name>
        <dbReference type="ChEBI" id="CHEBI:29035"/>
    </ligand>
</feature>
<feature type="domain" description="1-deoxy-D-xylulose 5-phosphate reductoisomerase N-terminal" evidence="10">
    <location>
        <begin position="31"/>
        <end position="157"/>
    </location>
</feature>
<dbReference type="EMBL" id="LDZY01000012">
    <property type="protein sequence ID" value="KLU64763.1"/>
    <property type="molecule type" value="Genomic_DNA"/>
</dbReference>
<feature type="domain" description="DXP reductoisomerase C-terminal" evidence="12">
    <location>
        <begin position="285"/>
        <end position="399"/>
    </location>
</feature>
<comment type="similarity">
    <text evidence="2 9">Belongs to the DXR family.</text>
</comment>
<dbReference type="PIRSF" id="PIRSF006205">
    <property type="entry name" value="Dxp_reductismrs"/>
    <property type="match status" value="1"/>
</dbReference>
<dbReference type="HAMAP" id="MF_00183">
    <property type="entry name" value="DXP_reductoisom"/>
    <property type="match status" value="1"/>
</dbReference>
<organism evidence="13 14">
    <name type="scientific">Desulfosporosinus acididurans</name>
    <dbReference type="NCBI Taxonomy" id="476652"/>
    <lineage>
        <taxon>Bacteria</taxon>
        <taxon>Bacillati</taxon>
        <taxon>Bacillota</taxon>
        <taxon>Clostridia</taxon>
        <taxon>Eubacteriales</taxon>
        <taxon>Desulfitobacteriaceae</taxon>
        <taxon>Desulfosporosinus</taxon>
    </lineage>
</organism>
<dbReference type="SUPFAM" id="SSF69055">
    <property type="entry name" value="1-deoxy-D-xylulose-5-phosphate reductoisomerase, C-terminal domain"/>
    <property type="match status" value="1"/>
</dbReference>
<comment type="function">
    <text evidence="9">Catalyzes the NADPH-dependent rearrangement and reduction of 1-deoxy-D-xylulose-5-phosphate (DXP) to 2-C-methyl-D-erythritol 4-phosphate (MEP).</text>
</comment>
<dbReference type="Gene3D" id="3.40.50.720">
    <property type="entry name" value="NAD(P)-binding Rossmann-like Domain"/>
    <property type="match status" value="1"/>
</dbReference>
<dbReference type="InterPro" id="IPR013644">
    <property type="entry name" value="DXP_reductoisomerase_C"/>
</dbReference>
<keyword evidence="3 9" id="KW-0479">Metal-binding</keyword>
<feature type="binding site" evidence="9">
    <location>
        <position position="200"/>
    </location>
    <ligand>
        <name>1-deoxy-D-xylulose 5-phosphate</name>
        <dbReference type="ChEBI" id="CHEBI:57792"/>
    </ligand>
</feature>
<dbReference type="NCBIfam" id="NF009114">
    <property type="entry name" value="PRK12464.1"/>
    <property type="match status" value="1"/>
</dbReference>
<keyword evidence="14" id="KW-1185">Reference proteome</keyword>
<evidence type="ECO:0000256" key="7">
    <source>
        <dbReference type="ARBA" id="ARBA00023229"/>
    </source>
</evidence>
<evidence type="ECO:0000256" key="5">
    <source>
        <dbReference type="ARBA" id="ARBA00023002"/>
    </source>
</evidence>
<name>A0A0J1FP74_9FIRM</name>
<feature type="binding site" evidence="9">
    <location>
        <position position="245"/>
    </location>
    <ligand>
        <name>1-deoxy-D-xylulose 5-phosphate</name>
        <dbReference type="ChEBI" id="CHEBI:57792"/>
    </ligand>
</feature>
<dbReference type="SUPFAM" id="SSF55347">
    <property type="entry name" value="Glyceraldehyde-3-phosphate dehydrogenase-like, C-terminal domain"/>
    <property type="match status" value="1"/>
</dbReference>
<feature type="binding site" evidence="9">
    <location>
        <position position="245"/>
    </location>
    <ligand>
        <name>Mn(2+)</name>
        <dbReference type="ChEBI" id="CHEBI:29035"/>
    </ligand>
</feature>
<comment type="caution">
    <text evidence="9">Lacks conserved residue(s) required for the propagation of feature annotation.</text>
</comment>
<protein>
    <recommendedName>
        <fullName evidence="9">1-deoxy-D-xylulose 5-phosphate reductoisomerase</fullName>
        <shortName evidence="9">DXP reductoisomerase</shortName>
        <ecNumber evidence="9">1.1.1.267</ecNumber>
    </recommendedName>
    <alternativeName>
        <fullName evidence="9">1-deoxyxylulose-5-phosphate reductoisomerase</fullName>
    </alternativeName>
    <alternativeName>
        <fullName evidence="9">2-C-methyl-D-erythritol 4-phosphate synthase</fullName>
    </alternativeName>
</protein>
<dbReference type="GO" id="GO:0070402">
    <property type="term" value="F:NADPH binding"/>
    <property type="evidence" value="ECO:0007669"/>
    <property type="project" value="InterPro"/>
</dbReference>
<dbReference type="PANTHER" id="PTHR30525:SF0">
    <property type="entry name" value="1-DEOXY-D-XYLULOSE 5-PHOSPHATE REDUCTOISOMERASE, CHLOROPLASTIC"/>
    <property type="match status" value="1"/>
</dbReference>
<feature type="binding site" evidence="9">
    <location>
        <position position="64"/>
    </location>
    <ligand>
        <name>NADPH</name>
        <dbReference type="ChEBI" id="CHEBI:57783"/>
    </ligand>
</feature>
<feature type="binding site" evidence="9">
    <location>
        <position position="65"/>
    </location>
    <ligand>
        <name>NADPH</name>
        <dbReference type="ChEBI" id="CHEBI:57783"/>
    </ligand>
</feature>
<proteinExistence type="inferred from homology"/>
<feature type="binding site" evidence="9">
    <location>
        <position position="38"/>
    </location>
    <ligand>
        <name>NADPH</name>
        <dbReference type="ChEBI" id="CHEBI:57783"/>
    </ligand>
</feature>
<evidence type="ECO:0000256" key="9">
    <source>
        <dbReference type="HAMAP-Rule" id="MF_00183"/>
    </source>
</evidence>
<feature type="binding site" evidence="9">
    <location>
        <position position="177"/>
    </location>
    <ligand>
        <name>1-deoxy-D-xylulose 5-phosphate</name>
        <dbReference type="ChEBI" id="CHEBI:57792"/>
    </ligand>
</feature>
<comment type="pathway">
    <text evidence="1 9">Isoprenoid biosynthesis; isopentenyl diphosphate biosynthesis via DXP pathway; isopentenyl diphosphate from 1-deoxy-D-xylulose 5-phosphate: step 1/6.</text>
</comment>
<evidence type="ECO:0000313" key="13">
    <source>
        <dbReference type="EMBL" id="KLU64763.1"/>
    </source>
</evidence>
<accession>A0A0J1FP74</accession>
<dbReference type="Pfam" id="PF13288">
    <property type="entry name" value="DXPR_C"/>
    <property type="match status" value="1"/>
</dbReference>
<comment type="cofactor">
    <cofactor evidence="9">
        <name>Mg(2+)</name>
        <dbReference type="ChEBI" id="CHEBI:18420"/>
    </cofactor>
    <cofactor evidence="9">
        <name>Mn(2+)</name>
        <dbReference type="ChEBI" id="CHEBI:29035"/>
    </cofactor>
</comment>
<evidence type="ECO:0000256" key="8">
    <source>
        <dbReference type="ARBA" id="ARBA00048543"/>
    </source>
</evidence>
<feature type="binding site" evidence="9">
    <location>
        <position position="241"/>
    </location>
    <ligand>
        <name>1-deoxy-D-xylulose 5-phosphate</name>
        <dbReference type="ChEBI" id="CHEBI:57792"/>
    </ligand>
</feature>
<feature type="binding site" evidence="9">
    <location>
        <position position="150"/>
    </location>
    <ligand>
        <name>1-deoxy-D-xylulose 5-phosphate</name>
        <dbReference type="ChEBI" id="CHEBI:57792"/>
    </ligand>
</feature>
<keyword evidence="4 9" id="KW-0521">NADP</keyword>
<dbReference type="Proteomes" id="UP000036356">
    <property type="component" value="Unassembled WGS sequence"/>
</dbReference>
<evidence type="ECO:0000256" key="2">
    <source>
        <dbReference type="ARBA" id="ARBA00006825"/>
    </source>
</evidence>
<feature type="binding site" evidence="9">
    <location>
        <position position="37"/>
    </location>
    <ligand>
        <name>NADPH</name>
        <dbReference type="ChEBI" id="CHEBI:57783"/>
    </ligand>
</feature>
<comment type="caution">
    <text evidence="13">The sequence shown here is derived from an EMBL/GenBank/DDBJ whole genome shotgun (WGS) entry which is preliminary data.</text>
</comment>
<keyword evidence="13" id="KW-0413">Isomerase</keyword>
<comment type="catalytic activity">
    <reaction evidence="8">
        <text>2-C-methyl-D-erythritol 4-phosphate + NADP(+) = 1-deoxy-D-xylulose 5-phosphate + NADPH + H(+)</text>
        <dbReference type="Rhea" id="RHEA:13717"/>
        <dbReference type="ChEBI" id="CHEBI:15378"/>
        <dbReference type="ChEBI" id="CHEBI:57783"/>
        <dbReference type="ChEBI" id="CHEBI:57792"/>
        <dbReference type="ChEBI" id="CHEBI:58262"/>
        <dbReference type="ChEBI" id="CHEBI:58349"/>
        <dbReference type="EC" id="1.1.1.267"/>
    </reaction>
    <physiologicalReaction direction="right-to-left" evidence="8">
        <dbReference type="Rhea" id="RHEA:13719"/>
    </physiologicalReaction>
</comment>
<dbReference type="GO" id="GO:0016853">
    <property type="term" value="F:isomerase activity"/>
    <property type="evidence" value="ECO:0007669"/>
    <property type="project" value="UniProtKB-KW"/>
</dbReference>
<feature type="binding site" evidence="9">
    <location>
        <position position="229"/>
    </location>
    <ligand>
        <name>NADPH</name>
        <dbReference type="ChEBI" id="CHEBI:57783"/>
    </ligand>
</feature>
<feature type="binding site" evidence="9">
    <location>
        <position position="176"/>
    </location>
    <ligand>
        <name>1-deoxy-D-xylulose 5-phosphate</name>
        <dbReference type="ChEBI" id="CHEBI:57792"/>
    </ligand>
</feature>
<reference evidence="13 14" key="1">
    <citation type="submission" date="2015-06" db="EMBL/GenBank/DDBJ databases">
        <title>Draft genome of the moderately acidophilic sulfate reducer Candidatus Desulfosporosinus acididurans strain M1.</title>
        <authorList>
            <person name="Poehlein A."/>
            <person name="Petzsch P."/>
            <person name="Johnson B.D."/>
            <person name="Schloemann M."/>
            <person name="Daniel R."/>
            <person name="Muehling M."/>
        </authorList>
    </citation>
    <scope>NUCLEOTIDE SEQUENCE [LARGE SCALE GENOMIC DNA]</scope>
    <source>
        <strain evidence="13 14">M1</strain>
    </source>
</reference>
<dbReference type="Pfam" id="PF02670">
    <property type="entry name" value="DXP_reductoisom"/>
    <property type="match status" value="1"/>
</dbReference>
<dbReference type="FunFam" id="3.40.50.720:FF:000045">
    <property type="entry name" value="1-deoxy-D-xylulose 5-phosphate reductoisomerase"/>
    <property type="match status" value="1"/>
</dbReference>
<keyword evidence="9" id="KW-0460">Magnesium</keyword>
<dbReference type="InterPro" id="IPR036169">
    <property type="entry name" value="DXPR_C_sf"/>
</dbReference>
<dbReference type="PATRIC" id="fig|476652.3.peg.3596"/>
<dbReference type="InterPro" id="IPR036291">
    <property type="entry name" value="NAD(P)-bd_dom_sf"/>
</dbReference>
<dbReference type="GO" id="GO:0030604">
    <property type="term" value="F:1-deoxy-D-xylulose-5-phosphate reductoisomerase activity"/>
    <property type="evidence" value="ECO:0007669"/>
    <property type="project" value="UniProtKB-UniRule"/>
</dbReference>
<evidence type="ECO:0000256" key="4">
    <source>
        <dbReference type="ARBA" id="ARBA00022857"/>
    </source>
</evidence>
<evidence type="ECO:0000313" key="14">
    <source>
        <dbReference type="Proteomes" id="UP000036356"/>
    </source>
</evidence>
<dbReference type="Gene3D" id="1.10.1740.10">
    <property type="match status" value="1"/>
</dbReference>
<dbReference type="InterPro" id="IPR013512">
    <property type="entry name" value="DXP_reductoisomerase_N"/>
</dbReference>
<dbReference type="GO" id="GO:0030145">
    <property type="term" value="F:manganese ion binding"/>
    <property type="evidence" value="ECO:0007669"/>
    <property type="project" value="TreeGrafter"/>
</dbReference>
<sequence length="406" mass="44521">MEFLDVGIKGSGGSLKPVIKRKKMMFELKTLTILGSTGSIGRQTLDVVHHSEGQLKVHALAADKNVKLIEEQARSVHPAVVVMMDEDAARELRERLSDTSIRVMQGMDGMINSVVAQEVDTVVTALSGRIGLEPTLSALEAGKAIALANKETLVAGGELVMAKAKAMNCPIIPVDSEHSAVFQCLEENPETLETIILTASGGPFFGWSKQELANVTLEKALRHPNWSMGAKITIDSATMMNKGLEVIEAHHLFAVDYDHIEVLIHPQSVVHSMVQYRDGSVLAQLGKADMRLPIQYALSYPTRWKNPFERLDLRGKTLAFFEPDLEGFPALALAYRAGRRGGTLPAVMNAANEVAVSAFLQNKLSYLKIYEIVERVCSEHHVLDHPELGSILDADTWARGRTLELL</sequence>
<evidence type="ECO:0000256" key="1">
    <source>
        <dbReference type="ARBA" id="ARBA00005094"/>
    </source>
</evidence>
<dbReference type="AlphaFoldDB" id="A0A0J1FP74"/>
<dbReference type="EC" id="1.1.1.267" evidence="9"/>
<dbReference type="InterPro" id="IPR026877">
    <property type="entry name" value="DXPR_C"/>
</dbReference>
<feature type="binding site" evidence="9">
    <location>
        <position position="236"/>
    </location>
    <ligand>
        <name>1-deoxy-D-xylulose 5-phosphate</name>
        <dbReference type="ChEBI" id="CHEBI:57792"/>
    </ligand>
</feature>
<gene>
    <name evidence="9 13" type="primary">dxr</name>
    <name evidence="13" type="ORF">DEAC_c34070</name>
</gene>
<feature type="binding site" evidence="9">
    <location>
        <position position="40"/>
    </location>
    <ligand>
        <name>NADPH</name>
        <dbReference type="ChEBI" id="CHEBI:57783"/>
    </ligand>
</feature>
<evidence type="ECO:0000256" key="6">
    <source>
        <dbReference type="ARBA" id="ARBA00023211"/>
    </source>
</evidence>
<dbReference type="SUPFAM" id="SSF51735">
    <property type="entry name" value="NAD(P)-binding Rossmann-fold domains"/>
    <property type="match status" value="1"/>
</dbReference>
<keyword evidence="6 9" id="KW-0464">Manganese</keyword>
<dbReference type="UniPathway" id="UPA00056">
    <property type="reaction ID" value="UER00092"/>
</dbReference>
<feature type="binding site" evidence="9">
    <location>
        <position position="39"/>
    </location>
    <ligand>
        <name>NADPH</name>
        <dbReference type="ChEBI" id="CHEBI:57783"/>
    </ligand>
</feature>
<evidence type="ECO:0000256" key="3">
    <source>
        <dbReference type="ARBA" id="ARBA00022723"/>
    </source>
</evidence>
<feature type="binding site" evidence="9">
    <location>
        <position position="149"/>
    </location>
    <ligand>
        <name>NADPH</name>
        <dbReference type="ChEBI" id="CHEBI:57783"/>
    </ligand>
</feature>
<dbReference type="NCBIfam" id="TIGR00243">
    <property type="entry name" value="Dxr"/>
    <property type="match status" value="1"/>
</dbReference>
<keyword evidence="7 9" id="KW-0414">Isoprene biosynthesis</keyword>